<reference evidence="1" key="1">
    <citation type="submission" date="2021-03" db="EMBL/GenBank/DDBJ databases">
        <title>Acanthopleuribacteraceae sp. M133.</title>
        <authorList>
            <person name="Wang G."/>
        </authorList>
    </citation>
    <scope>NUCLEOTIDE SEQUENCE</scope>
    <source>
        <strain evidence="1">M133</strain>
    </source>
</reference>
<keyword evidence="2" id="KW-1185">Reference proteome</keyword>
<dbReference type="KEGG" id="scor:J3U87_16730"/>
<evidence type="ECO:0000313" key="2">
    <source>
        <dbReference type="Proteomes" id="UP000663929"/>
    </source>
</evidence>
<proteinExistence type="predicted"/>
<evidence type="ECO:0000313" key="1">
    <source>
        <dbReference type="EMBL" id="QTD54093.1"/>
    </source>
</evidence>
<dbReference type="Proteomes" id="UP000663929">
    <property type="component" value="Chromosome"/>
</dbReference>
<accession>A0A8A4TX91</accession>
<dbReference type="RefSeq" id="WP_237384192.1">
    <property type="nucleotide sequence ID" value="NZ_CP071793.1"/>
</dbReference>
<organism evidence="1 2">
    <name type="scientific">Sulfidibacter corallicola</name>
    <dbReference type="NCBI Taxonomy" id="2818388"/>
    <lineage>
        <taxon>Bacteria</taxon>
        <taxon>Pseudomonadati</taxon>
        <taxon>Acidobacteriota</taxon>
        <taxon>Holophagae</taxon>
        <taxon>Acanthopleuribacterales</taxon>
        <taxon>Acanthopleuribacteraceae</taxon>
        <taxon>Sulfidibacter</taxon>
    </lineage>
</organism>
<sequence length="171" mass="19532">MNQIERVPSNVHKFLRHRGQTIYLHFSPQDMSPSITYDGRTFTDLLDALAGIPDVDQPSASSVFAQVVNFLGFAGEYVYIGDPGAFKERYRRRVNRRSEDPTDAFHRFGPFDVSEIDHPKLESGHLVFWVYSRAEMVPYRVRVPTPLHSNDQVLDYRLLPYAAEGGRDAGD</sequence>
<protein>
    <submittedName>
        <fullName evidence="1">Uncharacterized protein</fullName>
    </submittedName>
</protein>
<dbReference type="AlphaFoldDB" id="A0A8A4TX91"/>
<gene>
    <name evidence="1" type="ORF">J3U87_16730</name>
</gene>
<dbReference type="EMBL" id="CP071793">
    <property type="protein sequence ID" value="QTD54093.1"/>
    <property type="molecule type" value="Genomic_DNA"/>
</dbReference>
<name>A0A8A4TX91_SULCO</name>